<dbReference type="GO" id="GO:0045004">
    <property type="term" value="P:DNA replication proofreading"/>
    <property type="evidence" value="ECO:0007669"/>
    <property type="project" value="TreeGrafter"/>
</dbReference>
<protein>
    <recommendedName>
        <fullName evidence="10 11">3'-5' exonuclease DinG</fullName>
        <ecNumber evidence="10 11">3.1.-.-</ecNumber>
    </recommendedName>
</protein>
<dbReference type="GO" id="GO:0016818">
    <property type="term" value="F:hydrolase activity, acting on acid anhydrides, in phosphorus-containing anhydrides"/>
    <property type="evidence" value="ECO:0007669"/>
    <property type="project" value="InterPro"/>
</dbReference>
<dbReference type="EMBL" id="AYZO01000002">
    <property type="protein sequence ID" value="KRN14573.1"/>
    <property type="molecule type" value="Genomic_DNA"/>
</dbReference>
<dbReference type="Pfam" id="PF04851">
    <property type="entry name" value="ResIII"/>
    <property type="match status" value="1"/>
</dbReference>
<name>I7K245_9LACO</name>
<dbReference type="Proteomes" id="UP000051521">
    <property type="component" value="Unassembled WGS sequence"/>
</dbReference>
<dbReference type="SMART" id="SM00491">
    <property type="entry name" value="HELICc2"/>
    <property type="match status" value="1"/>
</dbReference>
<dbReference type="PANTHER" id="PTHR30231:SF41">
    <property type="entry name" value="DNA POLYMERASE III SUBUNIT EPSILON"/>
    <property type="match status" value="1"/>
</dbReference>
<keyword evidence="1" id="KW-0808">Transferase</keyword>
<dbReference type="NCBIfam" id="TIGR01407">
    <property type="entry name" value="dinG_rel"/>
    <property type="match status" value="1"/>
</dbReference>
<keyword evidence="14" id="KW-0347">Helicase</keyword>
<dbReference type="HAMAP" id="MF_02206">
    <property type="entry name" value="DinG_exonucl"/>
    <property type="match status" value="1"/>
</dbReference>
<dbReference type="InterPro" id="IPR006935">
    <property type="entry name" value="Helicase/UvrB_N"/>
</dbReference>
<dbReference type="SMART" id="SM00479">
    <property type="entry name" value="EXOIII"/>
    <property type="match status" value="1"/>
</dbReference>
<dbReference type="GO" id="GO:0003887">
    <property type="term" value="F:DNA-directed DNA polymerase activity"/>
    <property type="evidence" value="ECO:0007669"/>
    <property type="project" value="UniProtKB-KW"/>
</dbReference>
<keyword evidence="2" id="KW-0548">Nucleotidyltransferase</keyword>
<dbReference type="RefSeq" id="WP_008474168.1">
    <property type="nucleotide sequence ID" value="NZ_AYZO01000002.1"/>
</dbReference>
<dbReference type="Pfam" id="PF13307">
    <property type="entry name" value="Helicase_C_2"/>
    <property type="match status" value="1"/>
</dbReference>
<dbReference type="GO" id="GO:0005524">
    <property type="term" value="F:ATP binding"/>
    <property type="evidence" value="ECO:0007669"/>
    <property type="project" value="UniProtKB-UniRule"/>
</dbReference>
<dbReference type="SUPFAM" id="SSF53098">
    <property type="entry name" value="Ribonuclease H-like"/>
    <property type="match status" value="1"/>
</dbReference>
<keyword evidence="7 10" id="KW-0269">Exonuclease</keyword>
<keyword evidence="4 10" id="KW-0540">Nuclease</keyword>
<dbReference type="Gene3D" id="3.40.50.300">
    <property type="entry name" value="P-loop containing nucleotide triphosphate hydrolases"/>
    <property type="match status" value="2"/>
</dbReference>
<organism evidence="14 16">
    <name type="scientific">Lactobacillus gigeriorum DSM 23908 = CRBIP 24.85</name>
    <dbReference type="NCBI Taxonomy" id="1423751"/>
    <lineage>
        <taxon>Bacteria</taxon>
        <taxon>Bacillati</taxon>
        <taxon>Bacillota</taxon>
        <taxon>Bacilli</taxon>
        <taxon>Lactobacillales</taxon>
        <taxon>Lactobacillaceae</taxon>
        <taxon>Lactobacillus</taxon>
    </lineage>
</organism>
<dbReference type="CDD" id="cd06127">
    <property type="entry name" value="DEDDh"/>
    <property type="match status" value="1"/>
</dbReference>
<evidence type="ECO:0000256" key="11">
    <source>
        <dbReference type="RuleBase" id="RU364106"/>
    </source>
</evidence>
<evidence type="ECO:0000259" key="12">
    <source>
        <dbReference type="PROSITE" id="PS51192"/>
    </source>
</evidence>
<evidence type="ECO:0000256" key="3">
    <source>
        <dbReference type="ARBA" id="ARBA00022705"/>
    </source>
</evidence>
<dbReference type="STRING" id="1423751.FC38_GL000656"/>
<dbReference type="InterPro" id="IPR013520">
    <property type="entry name" value="Ribonucl_H"/>
</dbReference>
<evidence type="ECO:0000256" key="5">
    <source>
        <dbReference type="ARBA" id="ARBA00022741"/>
    </source>
</evidence>
<feature type="binding site" evidence="10">
    <location>
        <begin position="287"/>
        <end position="294"/>
    </location>
    <ligand>
        <name>ATP</name>
        <dbReference type="ChEBI" id="CHEBI:30616"/>
    </ligand>
</feature>
<evidence type="ECO:0000313" key="14">
    <source>
        <dbReference type="EMBL" id="CCI87830.1"/>
    </source>
</evidence>
<evidence type="ECO:0000313" key="17">
    <source>
        <dbReference type="Proteomes" id="UP000051521"/>
    </source>
</evidence>
<evidence type="ECO:0000256" key="1">
    <source>
        <dbReference type="ARBA" id="ARBA00022679"/>
    </source>
</evidence>
<dbReference type="SMART" id="SM00487">
    <property type="entry name" value="DEXDc"/>
    <property type="match status" value="1"/>
</dbReference>
<dbReference type="PANTHER" id="PTHR30231">
    <property type="entry name" value="DNA POLYMERASE III SUBUNIT EPSILON"/>
    <property type="match status" value="1"/>
</dbReference>
<evidence type="ECO:0000256" key="6">
    <source>
        <dbReference type="ARBA" id="ARBA00022801"/>
    </source>
</evidence>
<dbReference type="PROSITE" id="PS51192">
    <property type="entry name" value="HELICASE_ATP_BIND_1"/>
    <property type="match status" value="1"/>
</dbReference>
<dbReference type="GO" id="GO:0004386">
    <property type="term" value="F:helicase activity"/>
    <property type="evidence" value="ECO:0007669"/>
    <property type="project" value="UniProtKB-KW"/>
</dbReference>
<dbReference type="Pfam" id="PF00929">
    <property type="entry name" value="RNase_T"/>
    <property type="match status" value="1"/>
</dbReference>
<dbReference type="InterPro" id="IPR014001">
    <property type="entry name" value="Helicase_ATP-bd"/>
</dbReference>
<feature type="domain" description="Helicase ATP-binding" evidence="12">
    <location>
        <begin position="274"/>
        <end position="518"/>
    </location>
</feature>
<dbReference type="PROSITE" id="PS51193">
    <property type="entry name" value="HELICASE_ATP_BIND_2"/>
    <property type="match status" value="1"/>
</dbReference>
<proteinExistence type="inferred from homology"/>
<evidence type="ECO:0000313" key="15">
    <source>
        <dbReference type="EMBL" id="KRN14573.1"/>
    </source>
</evidence>
<feature type="short sequence motif" description="DEAH box" evidence="10">
    <location>
        <begin position="461"/>
        <end position="464"/>
    </location>
</feature>
<evidence type="ECO:0000259" key="13">
    <source>
        <dbReference type="PROSITE" id="PS51193"/>
    </source>
</evidence>
<dbReference type="GO" id="GO:0005829">
    <property type="term" value="C:cytosol"/>
    <property type="evidence" value="ECO:0007669"/>
    <property type="project" value="TreeGrafter"/>
</dbReference>
<evidence type="ECO:0000256" key="4">
    <source>
        <dbReference type="ARBA" id="ARBA00022722"/>
    </source>
</evidence>
<dbReference type="SUPFAM" id="SSF52540">
    <property type="entry name" value="P-loop containing nucleoside triphosphate hydrolases"/>
    <property type="match status" value="1"/>
</dbReference>
<evidence type="ECO:0000256" key="7">
    <source>
        <dbReference type="ARBA" id="ARBA00022839"/>
    </source>
</evidence>
<dbReference type="InterPro" id="IPR012337">
    <property type="entry name" value="RNaseH-like_sf"/>
</dbReference>
<keyword evidence="3" id="KW-0235">DNA replication</keyword>
<keyword evidence="9" id="KW-0239">DNA-directed DNA polymerase</keyword>
<evidence type="ECO:0000256" key="10">
    <source>
        <dbReference type="HAMAP-Rule" id="MF_02206"/>
    </source>
</evidence>
<keyword evidence="8 10" id="KW-0067">ATP-binding</keyword>
<dbReference type="InterPro" id="IPR036397">
    <property type="entry name" value="RNaseH_sf"/>
</dbReference>
<dbReference type="EMBL" id="CAKC01000093">
    <property type="protein sequence ID" value="CCI87830.1"/>
    <property type="molecule type" value="Genomic_DNA"/>
</dbReference>
<evidence type="ECO:0000313" key="16">
    <source>
        <dbReference type="Proteomes" id="UP000009326"/>
    </source>
</evidence>
<dbReference type="InterPro" id="IPR006310">
    <property type="entry name" value="DinG"/>
</dbReference>
<gene>
    <name evidence="10 11" type="primary">dinG</name>
    <name evidence="14" type="ORF">BN52_00680</name>
    <name evidence="15" type="ORF">FC38_GL000656</name>
</gene>
<evidence type="ECO:0000256" key="9">
    <source>
        <dbReference type="ARBA" id="ARBA00022932"/>
    </source>
</evidence>
<comment type="function">
    <text evidence="10 11">3'-5' exonuclease.</text>
</comment>
<dbReference type="InterPro" id="IPR006054">
    <property type="entry name" value="DnaQ"/>
</dbReference>
<evidence type="ECO:0000256" key="2">
    <source>
        <dbReference type="ARBA" id="ARBA00022695"/>
    </source>
</evidence>
<reference evidence="15 17" key="2">
    <citation type="journal article" date="2015" name="Genome Announc.">
        <title>Expanding the biotechnology potential of lactobacilli through comparative genomics of 213 strains and associated genera.</title>
        <authorList>
            <person name="Sun Z."/>
            <person name="Harris H.M."/>
            <person name="McCann A."/>
            <person name="Guo C."/>
            <person name="Argimon S."/>
            <person name="Zhang W."/>
            <person name="Yang X."/>
            <person name="Jeffery I.B."/>
            <person name="Cooney J.C."/>
            <person name="Kagawa T.F."/>
            <person name="Liu W."/>
            <person name="Song Y."/>
            <person name="Salvetti E."/>
            <person name="Wrobel A."/>
            <person name="Rasinkangas P."/>
            <person name="Parkhill J."/>
            <person name="Rea M.C."/>
            <person name="O'Sullivan O."/>
            <person name="Ritari J."/>
            <person name="Douillard F.P."/>
            <person name="Paul Ross R."/>
            <person name="Yang R."/>
            <person name="Briner A.E."/>
            <person name="Felis G.E."/>
            <person name="de Vos W.M."/>
            <person name="Barrangou R."/>
            <person name="Klaenhammer T.R."/>
            <person name="Caufield P.W."/>
            <person name="Cui Y."/>
            <person name="Zhang H."/>
            <person name="O'Toole P.W."/>
        </authorList>
    </citation>
    <scope>NUCLEOTIDE SEQUENCE [LARGE SCALE GENOMIC DNA]</scope>
    <source>
        <strain evidence="15 17">DSM 23908</strain>
    </source>
</reference>
<comment type="similarity">
    <text evidence="10 11">Belongs to the helicase family. DinG subfamily. Type 2 sub-subfamily.</text>
</comment>
<dbReference type="InterPro" id="IPR027417">
    <property type="entry name" value="P-loop_NTPase"/>
</dbReference>
<dbReference type="PATRIC" id="fig|1423751.3.peg.679"/>
<dbReference type="OrthoDB" id="9803913at2"/>
<keyword evidence="6 10" id="KW-0378">Hydrolase</keyword>
<feature type="domain" description="Helicase ATP-binding" evidence="13">
    <location>
        <begin position="250"/>
        <end position="525"/>
    </location>
</feature>
<dbReference type="AlphaFoldDB" id="I7K245"/>
<dbReference type="GO" id="GO:0003677">
    <property type="term" value="F:DNA binding"/>
    <property type="evidence" value="ECO:0007669"/>
    <property type="project" value="InterPro"/>
</dbReference>
<dbReference type="InterPro" id="IPR014013">
    <property type="entry name" value="Helic_SF1/SF2_ATP-bd_DinG/Rad3"/>
</dbReference>
<dbReference type="Gene3D" id="3.30.420.10">
    <property type="entry name" value="Ribonuclease H-like superfamily/Ribonuclease H"/>
    <property type="match status" value="1"/>
</dbReference>
<sequence>MAEIFADEKFAVVDLETTGTQRENDNHIIQFGCALVKGLEVVETYSFMINPHREIPIDVQNLTGIHNEDVADQPDFSYYAPKIIEILKDATFVAHNVDFDLPFLNYELANYGFDTLSNRAIDTVELAKIAFPTLPSYKLGDLTHALNIKHLDPHKADSDAYGTAMLLINIIKKFQQLPQATLNTLSSLAGGLVRDTSWIFKTIADDYRKHKYPLAKNYIQVRNIILQRQETPKGRSFASGDKFPENDGSKKKLFKDHLNYRRAQVKLINQINQFLEQDNQRAMLVEAPNGTGKTFSYLFAYAYRLYSSRKLVIAVPTKILQEQVIKQEIPQLLAVTKLDLTAEEVKSSSHYIDLDGFVQSIFQSTNNKPALVLKMRILVWLTETKTGDLDELQLTSYNDPLFTQISHPGDARVGTNFASVDFWNLARQREEAADILVTNHAYLANHYTDSIWGQNPYLVIDEAHRFAENMTTSRNDYLQFEAIWGTLSHLRHILTFSDESLQNALNDNASFNFELKKLDSKILDLIYRINDLQKYLYNQKDHASNTIKLPNGSNNLSFLGKVLFPENSSFRGLFQNFQNSLEDVRQSTSTLLFSLYHEGNSFVFTNEALLNEISEQIDKLDFYAEKSYQLADMINDFDHLDEKGFVVQITNEADPLSANLHWLMLNVTPELTMLYQRFDHMLFVSATLTNNKNFDFAINQLALAPLFPLTYIGNSTFNLKEHLQSYVISDMPVPSDPDFTHELAQILISDFSTQNHVLVLMTNLEQIRNLFELIVESEAFKDYEILAQGITGSNNKIAKRFEIAQKAIILGADSFWEGIDFHGCGIDDVIVAKLPFESPDYPEVRLRQQLLERKQISVFENDTLPRAIIRFRQGIGRLIRGENDYGSFIVLDNRILSMDYGKAFLESIPVASKIISKIDLRDEIDKHDK</sequence>
<dbReference type="NCBIfam" id="TIGR00573">
    <property type="entry name" value="dnaq"/>
    <property type="match status" value="1"/>
</dbReference>
<dbReference type="Proteomes" id="UP000009326">
    <property type="component" value="Unassembled WGS sequence"/>
</dbReference>
<reference evidence="14 16" key="1">
    <citation type="submission" date="2012-06" db="EMBL/GenBank/DDBJ databases">
        <title>Draft genome sequence of Lactobacillus gigeriorum CRBIP 24.85T, isolated from chicken crop.</title>
        <authorList>
            <person name="Cousin S."/>
            <person name="Ma L."/>
            <person name="Creno S."/>
            <person name="Clermont D."/>
            <person name="Loux V."/>
            <person name="Bizet C."/>
            <person name="Bouchier C."/>
        </authorList>
    </citation>
    <scope>NUCLEOTIDE SEQUENCE [LARGE SCALE GENOMIC DNA]</scope>
    <source>
        <strain evidence="16">CRBIP 24.85T</strain>
        <strain evidence="14">Type strain: CRBIP 24.85</strain>
    </source>
</reference>
<comment type="caution">
    <text evidence="14">The sequence shown here is derived from an EMBL/GenBank/DDBJ whole genome shotgun (WGS) entry which is preliminary data.</text>
</comment>
<evidence type="ECO:0000256" key="8">
    <source>
        <dbReference type="ARBA" id="ARBA00022840"/>
    </source>
</evidence>
<dbReference type="GO" id="GO:0008408">
    <property type="term" value="F:3'-5' exonuclease activity"/>
    <property type="evidence" value="ECO:0007669"/>
    <property type="project" value="UniProtKB-UniRule"/>
</dbReference>
<dbReference type="EC" id="3.1.-.-" evidence="10 11"/>
<keyword evidence="17" id="KW-1185">Reference proteome</keyword>
<keyword evidence="5 10" id="KW-0547">Nucleotide-binding</keyword>
<dbReference type="InterPro" id="IPR006555">
    <property type="entry name" value="ATP-dep_Helicase_C"/>
</dbReference>
<accession>I7K245</accession>
<dbReference type="FunFam" id="3.30.420.10:FF:000045">
    <property type="entry name" value="3'-5' exonuclease DinG"/>
    <property type="match status" value="1"/>
</dbReference>